<evidence type="ECO:0000259" key="2">
    <source>
        <dbReference type="Pfam" id="PF03629"/>
    </source>
</evidence>
<dbReference type="InterPro" id="IPR005181">
    <property type="entry name" value="SASA"/>
</dbReference>
<accession>A0A382U6H0</accession>
<dbReference type="EMBL" id="UINC01141848">
    <property type="protein sequence ID" value="SVD29833.1"/>
    <property type="molecule type" value="Genomic_DNA"/>
</dbReference>
<reference evidence="3" key="1">
    <citation type="submission" date="2018-05" db="EMBL/GenBank/DDBJ databases">
        <authorList>
            <person name="Lanie J.A."/>
            <person name="Ng W.-L."/>
            <person name="Kazmierczak K.M."/>
            <person name="Andrzejewski T.M."/>
            <person name="Davidsen T.M."/>
            <person name="Wayne K.J."/>
            <person name="Tettelin H."/>
            <person name="Glass J.I."/>
            <person name="Rusch D."/>
            <person name="Podicherti R."/>
            <person name="Tsui H.-C.T."/>
            <person name="Winkler M.E."/>
        </authorList>
    </citation>
    <scope>NUCLEOTIDE SEQUENCE</scope>
</reference>
<dbReference type="Gene3D" id="3.40.50.1110">
    <property type="entry name" value="SGNH hydrolase"/>
    <property type="match status" value="1"/>
</dbReference>
<dbReference type="Pfam" id="PF03629">
    <property type="entry name" value="SASA"/>
    <property type="match status" value="1"/>
</dbReference>
<dbReference type="GO" id="GO:0016787">
    <property type="term" value="F:hydrolase activity"/>
    <property type="evidence" value="ECO:0007669"/>
    <property type="project" value="UniProtKB-KW"/>
</dbReference>
<feature type="domain" description="Sialate O-acetylesterase" evidence="2">
    <location>
        <begin position="9"/>
        <end position="173"/>
    </location>
</feature>
<dbReference type="AlphaFoldDB" id="A0A382U6H0"/>
<evidence type="ECO:0000313" key="3">
    <source>
        <dbReference type="EMBL" id="SVD29833.1"/>
    </source>
</evidence>
<dbReference type="PANTHER" id="PTHR31988:SF19">
    <property type="entry name" value="9-O-ACETYL-N-ACETYLNEURAMINIC ACID DEACETYLASE-RELATED"/>
    <property type="match status" value="1"/>
</dbReference>
<dbReference type="InterPro" id="IPR036514">
    <property type="entry name" value="SGNH_hydro_sf"/>
</dbReference>
<keyword evidence="1" id="KW-0378">Hydrolase</keyword>
<proteinExistence type="predicted"/>
<name>A0A382U6H0_9ZZZZ</name>
<gene>
    <name evidence="3" type="ORF">METZ01_LOCUS382687</name>
</gene>
<organism evidence="3">
    <name type="scientific">marine metagenome</name>
    <dbReference type="NCBI Taxonomy" id="408172"/>
    <lineage>
        <taxon>unclassified sequences</taxon>
        <taxon>metagenomes</taxon>
        <taxon>ecological metagenomes</taxon>
    </lineage>
</organism>
<sequence>MEEEFGPNNIIVVKDAQNGQPIRRWYKKWKSLEGNTPKASGDLYDRLMVKVNAATTGQKIKTVTFVWMQGERDAYEKHGAVYARSLSGLLIQLSDDLARTDINFVIGRISDFDMNNEKYVHWCLVRKAQVEFAETTPHAAWVDTDDINGPENALHYTKEGYKIMGERFARKSIELIHLNDQQNSE</sequence>
<dbReference type="InterPro" id="IPR052940">
    <property type="entry name" value="Carb_Esterase_6"/>
</dbReference>
<protein>
    <recommendedName>
        <fullName evidence="2">Sialate O-acetylesterase domain-containing protein</fullName>
    </recommendedName>
</protein>
<evidence type="ECO:0000256" key="1">
    <source>
        <dbReference type="ARBA" id="ARBA00022801"/>
    </source>
</evidence>
<dbReference type="PANTHER" id="PTHR31988">
    <property type="entry name" value="ESTERASE, PUTATIVE (DUF303)-RELATED"/>
    <property type="match status" value="1"/>
</dbReference>
<dbReference type="SUPFAM" id="SSF52266">
    <property type="entry name" value="SGNH hydrolase"/>
    <property type="match status" value="1"/>
</dbReference>